<gene>
    <name evidence="1" type="ORF">OG549_38470</name>
</gene>
<evidence type="ECO:0000313" key="1">
    <source>
        <dbReference type="EMBL" id="WTW66052.1"/>
    </source>
</evidence>
<dbReference type="EMBL" id="CP108318">
    <property type="protein sequence ID" value="WTW66052.1"/>
    <property type="molecule type" value="Genomic_DNA"/>
</dbReference>
<proteinExistence type="predicted"/>
<protein>
    <submittedName>
        <fullName evidence="1">Uncharacterized protein</fullName>
    </submittedName>
</protein>
<accession>A0AAU2VEY5</accession>
<name>A0AAU2VEY5_9ACTN</name>
<sequence length="100" mass="11127">MLRAAREVCGRFPDGQVFVGRRPAHSLPYSRPFTLVFMLALTRPLTSDVLVSSDMPALRILRFVSGAPAAENPEDAHVRLRDPSGTRRVLDVVERVENQA</sequence>
<reference evidence="1" key="1">
    <citation type="submission" date="2022-10" db="EMBL/GenBank/DDBJ databases">
        <title>The complete genomes of actinobacterial strains from the NBC collection.</title>
        <authorList>
            <person name="Joergensen T.S."/>
            <person name="Alvarez Arevalo M."/>
            <person name="Sterndorff E.B."/>
            <person name="Faurdal D."/>
            <person name="Vuksanovic O."/>
            <person name="Mourched A.-S."/>
            <person name="Charusanti P."/>
            <person name="Shaw S."/>
            <person name="Blin K."/>
            <person name="Weber T."/>
        </authorList>
    </citation>
    <scope>NUCLEOTIDE SEQUENCE</scope>
    <source>
        <strain evidence="1">NBC_00003</strain>
    </source>
</reference>
<dbReference type="AlphaFoldDB" id="A0AAU2VEY5"/>
<organism evidence="1">
    <name type="scientific">Streptomyces sp. NBC_00003</name>
    <dbReference type="NCBI Taxonomy" id="2903608"/>
    <lineage>
        <taxon>Bacteria</taxon>
        <taxon>Bacillati</taxon>
        <taxon>Actinomycetota</taxon>
        <taxon>Actinomycetes</taxon>
        <taxon>Kitasatosporales</taxon>
        <taxon>Streptomycetaceae</taxon>
        <taxon>Streptomyces</taxon>
    </lineage>
</organism>